<dbReference type="RefSeq" id="WP_206087751.1">
    <property type="nucleotide sequence ID" value="NZ_CP065053.1"/>
</dbReference>
<proteinExistence type="predicted"/>
<gene>
    <name evidence="1" type="ORF">IV454_21490</name>
</gene>
<sequence length="242" mass="26904">MIRVSIDNAIGAVLYPRDQPLAVVLAGHNGSGKSTLWYRFLAPRLQVPLLNADRMMLSILPEPDKSGFLTPWAQELRDASEAWMQVAQQGVKAFTNSAIGAQLPFAVETVFSYWSRNANGVISSKIDLIKELQRSGYFVLLAFVGLSTVTLSIGRVDTRQSQGGHAVPFNKLLQRFPRTQQAVNAAIDVADASILFDNSRSEALAFTPVHIRRDNKVIYDVRDSWKRALRPISSWLNVVVPR</sequence>
<dbReference type="PANTHER" id="PTHR39206">
    <property type="entry name" value="SLL8004 PROTEIN"/>
    <property type="match status" value="1"/>
</dbReference>
<evidence type="ECO:0000313" key="2">
    <source>
        <dbReference type="Proteomes" id="UP000662888"/>
    </source>
</evidence>
<dbReference type="SUPFAM" id="SSF52540">
    <property type="entry name" value="P-loop containing nucleoside triphosphate hydrolases"/>
    <property type="match status" value="1"/>
</dbReference>
<accession>A0AA48WA11</accession>
<dbReference type="PANTHER" id="PTHR39206:SF1">
    <property type="entry name" value="SLL8004 PROTEIN"/>
    <property type="match status" value="1"/>
</dbReference>
<keyword evidence="2" id="KW-1185">Reference proteome</keyword>
<evidence type="ECO:0000313" key="1">
    <source>
        <dbReference type="EMBL" id="QPI48111.1"/>
    </source>
</evidence>
<dbReference type="Gene3D" id="3.40.50.300">
    <property type="entry name" value="P-loop containing nucleotide triphosphate hydrolases"/>
    <property type="match status" value="1"/>
</dbReference>
<dbReference type="InterPro" id="IPR027417">
    <property type="entry name" value="P-loop_NTPase"/>
</dbReference>
<protein>
    <submittedName>
        <fullName evidence="1">Toxin</fullName>
    </submittedName>
</protein>
<organism evidence="1 2">
    <name type="scientific">Massilia antarctica</name>
    <dbReference type="NCBI Taxonomy" id="2765360"/>
    <lineage>
        <taxon>Bacteria</taxon>
        <taxon>Pseudomonadati</taxon>
        <taxon>Pseudomonadota</taxon>
        <taxon>Betaproteobacteria</taxon>
        <taxon>Burkholderiales</taxon>
        <taxon>Oxalobacteraceae</taxon>
        <taxon>Telluria group</taxon>
        <taxon>Massilia</taxon>
    </lineage>
</organism>
<dbReference type="EMBL" id="CP065053">
    <property type="protein sequence ID" value="QPI48111.1"/>
    <property type="molecule type" value="Genomic_DNA"/>
</dbReference>
<reference evidence="1 2" key="1">
    <citation type="submission" date="2020-11" db="EMBL/GenBank/DDBJ databases">
        <authorList>
            <person name="Sun Q."/>
        </authorList>
    </citation>
    <scope>NUCLEOTIDE SEQUENCE [LARGE SCALE GENOMIC DNA]</scope>
    <source>
        <strain evidence="1 2">P8398</strain>
    </source>
</reference>
<dbReference type="Proteomes" id="UP000662888">
    <property type="component" value="Chromosome"/>
</dbReference>
<name>A0AA48WA11_9BURK</name>